<organism evidence="1">
    <name type="scientific">Rhizophagus irregularis (strain DAOM 181602 / DAOM 197198 / MUCL 43194)</name>
    <name type="common">Arbuscular mycorrhizal fungus</name>
    <name type="synonym">Glomus intraradices</name>
    <dbReference type="NCBI Taxonomy" id="747089"/>
    <lineage>
        <taxon>Eukaryota</taxon>
        <taxon>Fungi</taxon>
        <taxon>Fungi incertae sedis</taxon>
        <taxon>Mucoromycota</taxon>
        <taxon>Glomeromycotina</taxon>
        <taxon>Glomeromycetes</taxon>
        <taxon>Glomerales</taxon>
        <taxon>Glomeraceae</taxon>
        <taxon>Rhizophagus</taxon>
    </lineage>
</organism>
<evidence type="ECO:0000313" key="1">
    <source>
        <dbReference type="EMBL" id="ESA22878.1"/>
    </source>
</evidence>
<protein>
    <submittedName>
        <fullName evidence="1">Uncharacterized protein</fullName>
    </submittedName>
</protein>
<gene>
    <name evidence="1" type="ORF">GLOINDRAFT_16003</name>
</gene>
<accession>U9UWE0</accession>
<sequence length="55" mass="6599">MTEYDDRETLTNTDDNDEKKLISKVLPKEVLDIIKKTLYFKFESSLYYIFTTKVN</sequence>
<dbReference type="AlphaFoldDB" id="U9UWE0"/>
<name>U9UWE0_RHIID</name>
<proteinExistence type="predicted"/>
<dbReference type="HOGENOM" id="CLU_3033489_0_0_1"/>
<reference evidence="1" key="1">
    <citation type="submission" date="2013-07" db="EMBL/GenBank/DDBJ databases">
        <title>The genome of an arbuscular mycorrhizal fungus provides insights into the evolution of the oldest plant symbiosis.</title>
        <authorList>
            <consortium name="DOE Joint Genome Institute"/>
            <person name="Tisserant E."/>
            <person name="Malbreil M."/>
            <person name="Kuo A."/>
            <person name="Kohler A."/>
            <person name="Symeonidi A."/>
            <person name="Balestrini R."/>
            <person name="Charron P."/>
            <person name="Duensing N."/>
            <person name="Frei-dit-Frey N."/>
            <person name="Gianinazzi-Pearson V."/>
            <person name="Gilbert B."/>
            <person name="Handa Y."/>
            <person name="Hijri M."/>
            <person name="Kaul R."/>
            <person name="Kawaguchi M."/>
            <person name="Krajinski F."/>
            <person name="Lammers P."/>
            <person name="Lapierre D."/>
            <person name="Masclaux F.G."/>
            <person name="Murat C."/>
            <person name="Morin E."/>
            <person name="Ndikumana S."/>
            <person name="Pagni M."/>
            <person name="Petitpierre D."/>
            <person name="Requena N."/>
            <person name="Rosikiewicz P."/>
            <person name="Riley R."/>
            <person name="Saito K."/>
            <person name="San Clemente H."/>
            <person name="Shapiro H."/>
            <person name="van Tuinen D."/>
            <person name="Becard G."/>
            <person name="Bonfante P."/>
            <person name="Paszkowski U."/>
            <person name="Shachar-Hill Y."/>
            <person name="Young J.P."/>
            <person name="Sanders I.R."/>
            <person name="Henrissat B."/>
            <person name="Rensing S.A."/>
            <person name="Grigoriev I.V."/>
            <person name="Corradi N."/>
            <person name="Roux C."/>
            <person name="Martin F."/>
        </authorList>
    </citation>
    <scope>NUCLEOTIDE SEQUENCE</scope>
    <source>
        <strain evidence="1">DAOM 197198</strain>
    </source>
</reference>
<dbReference type="EMBL" id="KI275221">
    <property type="protein sequence ID" value="ESA22878.1"/>
    <property type="molecule type" value="Genomic_DNA"/>
</dbReference>